<dbReference type="RefSeq" id="WP_121171853.1">
    <property type="nucleotide sequence ID" value="NZ_RBIE01000005.1"/>
</dbReference>
<dbReference type="PANTHER" id="PTHR11241">
    <property type="entry name" value="DEOXYURIDINE 5'-TRIPHOSPHATE NUCLEOTIDOHYDROLASE"/>
    <property type="match status" value="1"/>
</dbReference>
<comment type="caution">
    <text evidence="7">The sequence shown here is derived from an EMBL/GenBank/DDBJ whole genome shotgun (WGS) entry which is preliminary data.</text>
</comment>
<dbReference type="PANTHER" id="PTHR11241:SF0">
    <property type="entry name" value="DEOXYURIDINE 5'-TRIPHOSPHATE NUCLEOTIDOHYDROLASE"/>
    <property type="match status" value="1"/>
</dbReference>
<reference evidence="7 8" key="1">
    <citation type="submission" date="2018-10" db="EMBL/GenBank/DDBJ databases">
        <title>Genomic Encyclopedia of Type Strains, Phase IV (KMG-IV): sequencing the most valuable type-strain genomes for metagenomic binning, comparative biology and taxonomic classification.</title>
        <authorList>
            <person name="Goeker M."/>
        </authorList>
    </citation>
    <scope>NUCLEOTIDE SEQUENCE [LARGE SCALE GENOMIC DNA]</scope>
    <source>
        <strain evidence="7 8">DSM 15521</strain>
    </source>
</reference>
<organism evidence="7 8">
    <name type="scientific">Thermovibrio guaymasensis</name>
    <dbReference type="NCBI Taxonomy" id="240167"/>
    <lineage>
        <taxon>Bacteria</taxon>
        <taxon>Pseudomonadati</taxon>
        <taxon>Aquificota</taxon>
        <taxon>Aquificia</taxon>
        <taxon>Desulfurobacteriales</taxon>
        <taxon>Desulfurobacteriaceae</taxon>
        <taxon>Thermovibrio</taxon>
    </lineage>
</organism>
<accession>A0A420W5M1</accession>
<evidence type="ECO:0000256" key="1">
    <source>
        <dbReference type="ARBA" id="ARBA00006581"/>
    </source>
</evidence>
<sequence length="284" mass="31964">MSSWACGWVFLKGTEIEFSEDFLDVAVKLYNLLGGELKKEGSSFKLLLPSLPNLEEVNLDFVRGLLEAGGVFGEGTLFIPKVRGFEEELRELLNPFNPSETEEGFYFTGEGANLLAHALYDEESQERSELFFEKFLKFIAGSDWERTFFKYSLEGGALPPFKKRTSDSGFDLHLVKLIKKERNLYFFDTGVRVSPPPGYYFDLVPRSSIFKSGFILANSVGIIDMTYRGTIKVPLIKINPGAPEPQLPWRAVQLIPRRFFPLEGKEVKTLDPTLRGEGGFGSTG</sequence>
<dbReference type="InterPro" id="IPR008181">
    <property type="entry name" value="dUTPase"/>
</dbReference>
<dbReference type="EC" id="3.6.1.23" evidence="2"/>
<dbReference type="SUPFAM" id="SSF51283">
    <property type="entry name" value="dUTPase-like"/>
    <property type="match status" value="1"/>
</dbReference>
<dbReference type="OrthoDB" id="9809956at2"/>
<evidence type="ECO:0000313" key="8">
    <source>
        <dbReference type="Proteomes" id="UP000280881"/>
    </source>
</evidence>
<dbReference type="GO" id="GO:0006226">
    <property type="term" value="P:dUMP biosynthetic process"/>
    <property type="evidence" value="ECO:0007669"/>
    <property type="project" value="InterPro"/>
</dbReference>
<dbReference type="EMBL" id="RBIE01000005">
    <property type="protein sequence ID" value="RKQ60362.1"/>
    <property type="molecule type" value="Genomic_DNA"/>
</dbReference>
<evidence type="ECO:0000259" key="6">
    <source>
        <dbReference type="Pfam" id="PF00692"/>
    </source>
</evidence>
<name>A0A420W5M1_9BACT</name>
<dbReference type="AlphaFoldDB" id="A0A420W5M1"/>
<protein>
    <recommendedName>
        <fullName evidence="2">dUTP diphosphatase</fullName>
        <ecNumber evidence="2">3.6.1.23</ecNumber>
    </recommendedName>
</protein>
<evidence type="ECO:0000256" key="5">
    <source>
        <dbReference type="ARBA" id="ARBA00047686"/>
    </source>
</evidence>
<dbReference type="Pfam" id="PF00692">
    <property type="entry name" value="dUTPase"/>
    <property type="match status" value="1"/>
</dbReference>
<dbReference type="GO" id="GO:0000287">
    <property type="term" value="F:magnesium ion binding"/>
    <property type="evidence" value="ECO:0007669"/>
    <property type="project" value="InterPro"/>
</dbReference>
<keyword evidence="8" id="KW-1185">Reference proteome</keyword>
<dbReference type="GO" id="GO:0004170">
    <property type="term" value="F:dUTP diphosphatase activity"/>
    <property type="evidence" value="ECO:0007669"/>
    <property type="project" value="UniProtKB-EC"/>
</dbReference>
<feature type="domain" description="dUTPase-like" evidence="6">
    <location>
        <begin position="162"/>
        <end position="284"/>
    </location>
</feature>
<comment type="similarity">
    <text evidence="1">Belongs to the dUTPase family.</text>
</comment>
<proteinExistence type="inferred from homology"/>
<evidence type="ECO:0000256" key="3">
    <source>
        <dbReference type="ARBA" id="ARBA00022801"/>
    </source>
</evidence>
<evidence type="ECO:0000256" key="2">
    <source>
        <dbReference type="ARBA" id="ARBA00012379"/>
    </source>
</evidence>
<dbReference type="InterPro" id="IPR033704">
    <property type="entry name" value="dUTPase_trimeric"/>
</dbReference>
<evidence type="ECO:0000256" key="4">
    <source>
        <dbReference type="ARBA" id="ARBA00023080"/>
    </source>
</evidence>
<keyword evidence="3" id="KW-0378">Hydrolase</keyword>
<dbReference type="CDD" id="cd07557">
    <property type="entry name" value="trimeric_dUTPase"/>
    <property type="match status" value="1"/>
</dbReference>
<gene>
    <name evidence="7" type="ORF">C7457_1623</name>
</gene>
<dbReference type="InterPro" id="IPR036157">
    <property type="entry name" value="dUTPase-like_sf"/>
</dbReference>
<dbReference type="GO" id="GO:0046081">
    <property type="term" value="P:dUTP catabolic process"/>
    <property type="evidence" value="ECO:0007669"/>
    <property type="project" value="InterPro"/>
</dbReference>
<dbReference type="InterPro" id="IPR029054">
    <property type="entry name" value="dUTPase-like"/>
</dbReference>
<evidence type="ECO:0000313" key="7">
    <source>
        <dbReference type="EMBL" id="RKQ60362.1"/>
    </source>
</evidence>
<keyword evidence="4" id="KW-0546">Nucleotide metabolism</keyword>
<dbReference type="Proteomes" id="UP000280881">
    <property type="component" value="Unassembled WGS sequence"/>
</dbReference>
<comment type="catalytic activity">
    <reaction evidence="5">
        <text>dUTP + H2O = dUMP + diphosphate + H(+)</text>
        <dbReference type="Rhea" id="RHEA:10248"/>
        <dbReference type="ChEBI" id="CHEBI:15377"/>
        <dbReference type="ChEBI" id="CHEBI:15378"/>
        <dbReference type="ChEBI" id="CHEBI:33019"/>
        <dbReference type="ChEBI" id="CHEBI:61555"/>
        <dbReference type="ChEBI" id="CHEBI:246422"/>
        <dbReference type="EC" id="3.6.1.23"/>
    </reaction>
</comment>
<dbReference type="Gene3D" id="2.70.40.10">
    <property type="match status" value="1"/>
</dbReference>